<keyword evidence="3 6" id="KW-0285">Flavoprotein</keyword>
<accession>A0A523QHP8</accession>
<feature type="domain" description="Acyl-CoA dehydrogenase/oxidase C-terminal" evidence="7">
    <location>
        <begin position="234"/>
        <end position="377"/>
    </location>
</feature>
<keyword evidence="4 6" id="KW-0274">FAD</keyword>
<dbReference type="Gene3D" id="2.40.110.10">
    <property type="entry name" value="Butyryl-CoA Dehydrogenase, subunit A, domain 2"/>
    <property type="match status" value="1"/>
</dbReference>
<evidence type="ECO:0000256" key="3">
    <source>
        <dbReference type="ARBA" id="ARBA00022630"/>
    </source>
</evidence>
<evidence type="ECO:0000256" key="6">
    <source>
        <dbReference type="RuleBase" id="RU362125"/>
    </source>
</evidence>
<dbReference type="FunFam" id="1.20.140.10:FF:000001">
    <property type="entry name" value="Acyl-CoA dehydrogenase"/>
    <property type="match status" value="1"/>
</dbReference>
<dbReference type="Gene3D" id="1.20.140.10">
    <property type="entry name" value="Butyryl-CoA Dehydrogenase, subunit A, domain 3"/>
    <property type="match status" value="1"/>
</dbReference>
<comment type="caution">
    <text evidence="10">The sequence shown here is derived from an EMBL/GenBank/DDBJ whole genome shotgun (WGS) entry which is preliminary data.</text>
</comment>
<keyword evidence="5 6" id="KW-0560">Oxidoreductase</keyword>
<name>A0A523QHP8_UNCAE</name>
<dbReference type="EMBL" id="SOKU01000261">
    <property type="protein sequence ID" value="TES85060.1"/>
    <property type="molecule type" value="Genomic_DNA"/>
</dbReference>
<dbReference type="Pfam" id="PF00441">
    <property type="entry name" value="Acyl-CoA_dh_1"/>
    <property type="match status" value="1"/>
</dbReference>
<evidence type="ECO:0000259" key="7">
    <source>
        <dbReference type="Pfam" id="PF00441"/>
    </source>
</evidence>
<dbReference type="GO" id="GO:0050660">
    <property type="term" value="F:flavin adenine dinucleotide binding"/>
    <property type="evidence" value="ECO:0007669"/>
    <property type="project" value="InterPro"/>
</dbReference>
<evidence type="ECO:0000256" key="4">
    <source>
        <dbReference type="ARBA" id="ARBA00022827"/>
    </source>
</evidence>
<evidence type="ECO:0000259" key="8">
    <source>
        <dbReference type="Pfam" id="PF02770"/>
    </source>
</evidence>
<dbReference type="InterPro" id="IPR006091">
    <property type="entry name" value="Acyl-CoA_Oxase/DH_mid-dom"/>
</dbReference>
<dbReference type="InterPro" id="IPR036250">
    <property type="entry name" value="AcylCo_DH-like_C"/>
</dbReference>
<feature type="domain" description="Acyl-CoA dehydrogenase/oxidase N-terminal" evidence="9">
    <location>
        <begin position="6"/>
        <end position="118"/>
    </location>
</feature>
<evidence type="ECO:0000256" key="2">
    <source>
        <dbReference type="ARBA" id="ARBA00009347"/>
    </source>
</evidence>
<dbReference type="Pfam" id="PF02771">
    <property type="entry name" value="Acyl-CoA_dh_N"/>
    <property type="match status" value="1"/>
</dbReference>
<dbReference type="FunFam" id="1.10.540.10:FF:000002">
    <property type="entry name" value="Acyl-CoA dehydrogenase FadE19"/>
    <property type="match status" value="1"/>
</dbReference>
<reference evidence="10 11" key="1">
    <citation type="submission" date="2019-03" db="EMBL/GenBank/DDBJ databases">
        <title>Metabolic potential of uncultured bacteria and archaea associated with petroleum seepage in deep-sea sediments.</title>
        <authorList>
            <person name="Dong X."/>
            <person name="Hubert C."/>
        </authorList>
    </citation>
    <scope>NUCLEOTIDE SEQUENCE [LARGE SCALE GENOMIC DNA]</scope>
    <source>
        <strain evidence="10">E44_bin92</strain>
    </source>
</reference>
<dbReference type="Pfam" id="PF02770">
    <property type="entry name" value="Acyl-CoA_dh_M"/>
    <property type="match status" value="1"/>
</dbReference>
<evidence type="ECO:0000256" key="5">
    <source>
        <dbReference type="ARBA" id="ARBA00023002"/>
    </source>
</evidence>
<evidence type="ECO:0000313" key="11">
    <source>
        <dbReference type="Proteomes" id="UP000320781"/>
    </source>
</evidence>
<dbReference type="SUPFAM" id="SSF47203">
    <property type="entry name" value="Acyl-CoA dehydrogenase C-terminal domain-like"/>
    <property type="match status" value="1"/>
</dbReference>
<dbReference type="SUPFAM" id="SSF56645">
    <property type="entry name" value="Acyl-CoA dehydrogenase NM domain-like"/>
    <property type="match status" value="1"/>
</dbReference>
<comment type="similarity">
    <text evidence="2 6">Belongs to the acyl-CoA dehydrogenase family.</text>
</comment>
<dbReference type="InterPro" id="IPR046373">
    <property type="entry name" value="Acyl-CoA_Oxase/DH_mid-dom_sf"/>
</dbReference>
<feature type="domain" description="Acyl-CoA oxidase/dehydrogenase middle" evidence="8">
    <location>
        <begin position="124"/>
        <end position="216"/>
    </location>
</feature>
<comment type="cofactor">
    <cofactor evidence="1 6">
        <name>FAD</name>
        <dbReference type="ChEBI" id="CHEBI:57692"/>
    </cofactor>
</comment>
<dbReference type="PANTHER" id="PTHR43884">
    <property type="entry name" value="ACYL-COA DEHYDROGENASE"/>
    <property type="match status" value="1"/>
</dbReference>
<sequence>MDFELTEEQRMFRDMARKFAEQEILPTLKENERQEKFDSSIIKKMASQGLLAPHMPQEYGGLGLDYVTSAIIWEALCWASLAVTQAAMSGPIQPATNLLDAGSEQQKQKYLPPVCRGDLILSGAVVEPNAGSDSSMIETTAVRSGNHWVINGTKVFITNGEIADVVLFIAQTDKSKGLKGLASFIVERGTPGFSSKPQKGRISWRGGSEGSLRFTDMELPLENQVGETGRALRDALRGIDTARLFLAAGALGIAQSCLDASIKYAKERVQFGKPIGGHQLIQEIIAEMATKIEAARWLIYRAADLKSRGIRQIKAMSYAKYFATETALWITSQAVKIHGSFGTFDDYPVGHHYQDAITATILGGTAQMHQLTIGQQLLEMAAFR</sequence>
<dbReference type="PANTHER" id="PTHR43884:SF12">
    <property type="entry name" value="ISOVALERYL-COA DEHYDROGENASE, MITOCHONDRIAL-RELATED"/>
    <property type="match status" value="1"/>
</dbReference>
<proteinExistence type="inferred from homology"/>
<dbReference type="AlphaFoldDB" id="A0A523QHP8"/>
<protein>
    <submittedName>
        <fullName evidence="10">Butyryl-CoA dehydrogenase</fullName>
    </submittedName>
</protein>
<organism evidence="10 11">
    <name type="scientific">Aerophobetes bacterium</name>
    <dbReference type="NCBI Taxonomy" id="2030807"/>
    <lineage>
        <taxon>Bacteria</taxon>
        <taxon>Candidatus Aerophobota</taxon>
    </lineage>
</organism>
<dbReference type="InterPro" id="IPR009100">
    <property type="entry name" value="AcylCoA_DH/oxidase_NM_dom_sf"/>
</dbReference>
<gene>
    <name evidence="10" type="ORF">E3J95_05310</name>
</gene>
<evidence type="ECO:0000259" key="9">
    <source>
        <dbReference type="Pfam" id="PF02771"/>
    </source>
</evidence>
<dbReference type="InterPro" id="IPR037069">
    <property type="entry name" value="AcylCoA_DH/ox_N_sf"/>
</dbReference>
<dbReference type="InterPro" id="IPR013786">
    <property type="entry name" value="AcylCoA_DH/ox_N"/>
</dbReference>
<dbReference type="InterPro" id="IPR009075">
    <property type="entry name" value="AcylCo_DH/oxidase_C"/>
</dbReference>
<evidence type="ECO:0000313" key="10">
    <source>
        <dbReference type="EMBL" id="TES85060.1"/>
    </source>
</evidence>
<dbReference type="Proteomes" id="UP000320781">
    <property type="component" value="Unassembled WGS sequence"/>
</dbReference>
<evidence type="ECO:0000256" key="1">
    <source>
        <dbReference type="ARBA" id="ARBA00001974"/>
    </source>
</evidence>
<dbReference type="Gene3D" id="1.10.540.10">
    <property type="entry name" value="Acyl-CoA dehydrogenase/oxidase, N-terminal domain"/>
    <property type="match status" value="1"/>
</dbReference>
<dbReference type="GO" id="GO:0003995">
    <property type="term" value="F:acyl-CoA dehydrogenase activity"/>
    <property type="evidence" value="ECO:0007669"/>
    <property type="project" value="TreeGrafter"/>
</dbReference>